<dbReference type="AlphaFoldDB" id="A0ABD2ZSD5"/>
<proteinExistence type="predicted"/>
<comment type="caution">
    <text evidence="1">The sequence shown here is derived from an EMBL/GenBank/DDBJ whole genome shotgun (WGS) entry which is preliminary data.</text>
</comment>
<gene>
    <name evidence="1" type="ORF">ACH5RR_015176</name>
</gene>
<protein>
    <recommendedName>
        <fullName evidence="3">DUF4283 domain-containing protein</fullName>
    </recommendedName>
</protein>
<evidence type="ECO:0008006" key="3">
    <source>
        <dbReference type="Google" id="ProtNLM"/>
    </source>
</evidence>
<sequence length="136" mass="15180">MIFDTYGVWVRVFNLPLNWIDESYGRMIGNKLGKAISMDVGEEGIGGLGHIEKDCEQRLLKKFRETRKNEEMKVVEMGRVDRSGLGMGRVGVRNSRDNVVGLGESGTSVFPKNDEALAGMEVHDEGSDFDRELELG</sequence>
<accession>A0ABD2ZSD5</accession>
<name>A0ABD2ZSD5_9GENT</name>
<evidence type="ECO:0000313" key="1">
    <source>
        <dbReference type="EMBL" id="KAL3522342.1"/>
    </source>
</evidence>
<evidence type="ECO:0000313" key="2">
    <source>
        <dbReference type="Proteomes" id="UP001630127"/>
    </source>
</evidence>
<organism evidence="1 2">
    <name type="scientific">Cinchona calisaya</name>
    <dbReference type="NCBI Taxonomy" id="153742"/>
    <lineage>
        <taxon>Eukaryota</taxon>
        <taxon>Viridiplantae</taxon>
        <taxon>Streptophyta</taxon>
        <taxon>Embryophyta</taxon>
        <taxon>Tracheophyta</taxon>
        <taxon>Spermatophyta</taxon>
        <taxon>Magnoliopsida</taxon>
        <taxon>eudicotyledons</taxon>
        <taxon>Gunneridae</taxon>
        <taxon>Pentapetalae</taxon>
        <taxon>asterids</taxon>
        <taxon>lamiids</taxon>
        <taxon>Gentianales</taxon>
        <taxon>Rubiaceae</taxon>
        <taxon>Cinchonoideae</taxon>
        <taxon>Cinchoneae</taxon>
        <taxon>Cinchona</taxon>
    </lineage>
</organism>
<dbReference type="Proteomes" id="UP001630127">
    <property type="component" value="Unassembled WGS sequence"/>
</dbReference>
<dbReference type="EMBL" id="JBJUIK010000007">
    <property type="protein sequence ID" value="KAL3522342.1"/>
    <property type="molecule type" value="Genomic_DNA"/>
</dbReference>
<reference evidence="1 2" key="1">
    <citation type="submission" date="2024-11" db="EMBL/GenBank/DDBJ databases">
        <title>A near-complete genome assembly of Cinchona calisaya.</title>
        <authorList>
            <person name="Lian D.C."/>
            <person name="Zhao X.W."/>
            <person name="Wei L."/>
        </authorList>
    </citation>
    <scope>NUCLEOTIDE SEQUENCE [LARGE SCALE GENOMIC DNA]</scope>
    <source>
        <tissue evidence="1">Nenye</tissue>
    </source>
</reference>
<keyword evidence="2" id="KW-1185">Reference proteome</keyword>